<keyword evidence="2" id="KW-1185">Reference proteome</keyword>
<proteinExistence type="predicted"/>
<evidence type="ECO:0008006" key="3">
    <source>
        <dbReference type="Google" id="ProtNLM"/>
    </source>
</evidence>
<protein>
    <recommendedName>
        <fullName evidence="3">Capsule polysaccharide biosynthesis protein</fullName>
    </recommendedName>
</protein>
<gene>
    <name evidence="1" type="ORF">JHW45_17280</name>
</gene>
<name>A0ABY7SV67_9RHOB</name>
<dbReference type="EMBL" id="CP067134">
    <property type="protein sequence ID" value="WCR10758.1"/>
    <property type="molecule type" value="Genomic_DNA"/>
</dbReference>
<sequence>MSPPRILRIYLHPPILHTARAGKLGFLNRMCGLLTAQGWQVRIARSGRQARRDAPTRPGYGLFHMEKPTHDRALTFRLAYHYPFWRLEAVAERWRWPVARRIFQPATDPATARDFAHRLRRRVLPGPDPSPGDHVLIPLQGRIRQQRSFQTMSPVAMLDAVARSGRPCIATLHPRERYDARDRAALEDLTRRHPNLVIAAPRPDLLRGCAFVATQNSAVAFDGYLLGKPAVLFAQIDFHHIALNVADLGVDEALARAPDHRPDFAGYLHWFLRGQSLDMMAPDADARLLTAMKKGGWPVQDQPP</sequence>
<dbReference type="Proteomes" id="UP001218412">
    <property type="component" value="Chromosome"/>
</dbReference>
<accession>A0ABY7SV67</accession>
<organism evidence="1 2">
    <name type="scientific">Paracoccus stylophorae</name>
    <dbReference type="NCBI Taxonomy" id="659350"/>
    <lineage>
        <taxon>Bacteria</taxon>
        <taxon>Pseudomonadati</taxon>
        <taxon>Pseudomonadota</taxon>
        <taxon>Alphaproteobacteria</taxon>
        <taxon>Rhodobacterales</taxon>
        <taxon>Paracoccaceae</taxon>
        <taxon>Paracoccus</taxon>
    </lineage>
</organism>
<reference evidence="1 2" key="1">
    <citation type="submission" date="2021-01" db="EMBL/GenBank/DDBJ databases">
        <title>Biogeographic distribution of Paracoccus.</title>
        <authorList>
            <person name="Hollensteiner J."/>
            <person name="Leineberger J."/>
            <person name="Brinkhoff T."/>
            <person name="Daniel R."/>
        </authorList>
    </citation>
    <scope>NUCLEOTIDE SEQUENCE [LARGE SCALE GENOMIC DNA]</scope>
    <source>
        <strain evidence="1 2">LMG25392</strain>
    </source>
</reference>
<dbReference type="RefSeq" id="WP_272858837.1">
    <property type="nucleotide sequence ID" value="NZ_CP067134.1"/>
</dbReference>
<evidence type="ECO:0000313" key="2">
    <source>
        <dbReference type="Proteomes" id="UP001218412"/>
    </source>
</evidence>
<evidence type="ECO:0000313" key="1">
    <source>
        <dbReference type="EMBL" id="WCR10758.1"/>
    </source>
</evidence>